<keyword evidence="3" id="KW-1185">Reference proteome</keyword>
<dbReference type="EMBL" id="JAMQOP010000005">
    <property type="protein sequence ID" value="MDS0300909.1"/>
    <property type="molecule type" value="Genomic_DNA"/>
</dbReference>
<name>A0ABU2GL15_9EURY</name>
<sequence length="711" mass="81249">MTEGEFGLFASTPEAVFYLVSDNEAVDDLLREKSAVLDEQPGVQTTLSLEQLAEPTLFDSLLKQGKVGSRWGKDLSDTYRDYLQDRIEQVNESVLENEFESQFRRYNADPYESAVLGDPMTIGIDLTEQIQKAIDQWDEHQFTRDDLAAAVGIAARNQEISDRDTYGGIIFTATEPLSDIKQSQSFLRASRNLQQLLLMGLDVALVAPVGGPDEETIVENVFRSVGSFSIESVAGGQFDVDEEIVAAVDEWYDRLRYDVADNRVVEKVVRPASVTAYDLPDELWARHFKNSVIGGLQRAYSKKSFNQKRFDELWEQRISSHPNYDKYRSRRSSFPEVKVTRKDDESNHEFRLHHEGPSAKPYVCNLPARTSTPEEELIDWIERFLDAEPVSEQRWQELTKVFSKLSGSLGTTSDSLVENALLHRHRRRQNLSPLIPPSEIRSETGKQKITGAKYEEEWYDEHWSAILSDYKITKQGGVGAIERKQDLQHSLDPEDPADEALYYKLERDIENAWEHYCNGVIEELRQSVTNDQNLSIKRQETRSGQEITITIEPDSRQTRTVVIETLLPYSEVYVNDSRVRAATITNTVSAVIDHLGTNTQVQQTEVSRENKVDLLFATTEAYLDVAEFGQGDLVYFDDIIEFSLALPNIERVFNTPEQDVEAEIRELLGTEQYMSRLREWDVSFHRKGSDQHGSVKVQGDRYIAMELQEPL</sequence>
<dbReference type="Proteomes" id="UP001257060">
    <property type="component" value="Unassembled WGS sequence"/>
</dbReference>
<evidence type="ECO:0000313" key="3">
    <source>
        <dbReference type="Proteomes" id="UP001257060"/>
    </source>
</evidence>
<comment type="caution">
    <text evidence="2">The sequence shown here is derived from an EMBL/GenBank/DDBJ whole genome shotgun (WGS) entry which is preliminary data.</text>
</comment>
<protein>
    <submittedName>
        <fullName evidence="2">Uncharacterized protein</fullName>
    </submittedName>
</protein>
<dbReference type="RefSeq" id="WP_310925831.1">
    <property type="nucleotide sequence ID" value="NZ_JAMQOP010000005.1"/>
</dbReference>
<accession>A0ABU2GL15</accession>
<proteinExistence type="predicted"/>
<feature type="compositionally biased region" description="Basic and acidic residues" evidence="1">
    <location>
        <begin position="338"/>
        <end position="354"/>
    </location>
</feature>
<evidence type="ECO:0000313" key="2">
    <source>
        <dbReference type="EMBL" id="MDS0300909.1"/>
    </source>
</evidence>
<reference evidence="2 3" key="1">
    <citation type="submission" date="2022-06" db="EMBL/GenBank/DDBJ databases">
        <title>Halogeometricum sp. a new haloarchaeum isolate from saline soil.</title>
        <authorList>
            <person name="Strakova D."/>
            <person name="Galisteo C."/>
            <person name="Sanchez-Porro C."/>
            <person name="Ventosa A."/>
        </authorList>
    </citation>
    <scope>NUCLEOTIDE SEQUENCE [LARGE SCALE GENOMIC DNA]</scope>
    <source>
        <strain evidence="2 3">S1BR25-6</strain>
    </source>
</reference>
<organism evidence="2 3">
    <name type="scientific">Halogeometricum salsisoli</name>
    <dbReference type="NCBI Taxonomy" id="2950536"/>
    <lineage>
        <taxon>Archaea</taxon>
        <taxon>Methanobacteriati</taxon>
        <taxon>Methanobacteriota</taxon>
        <taxon>Stenosarchaea group</taxon>
        <taxon>Halobacteria</taxon>
        <taxon>Halobacteriales</taxon>
        <taxon>Haloferacaceae</taxon>
        <taxon>Halogeometricum</taxon>
    </lineage>
</organism>
<feature type="region of interest" description="Disordered" evidence="1">
    <location>
        <begin position="335"/>
        <end position="354"/>
    </location>
</feature>
<evidence type="ECO:0000256" key="1">
    <source>
        <dbReference type="SAM" id="MobiDB-lite"/>
    </source>
</evidence>
<gene>
    <name evidence="2" type="ORF">NDI76_19360</name>
</gene>